<protein>
    <recommendedName>
        <fullName evidence="4">Mechanosensitive ion channel-like protein</fullName>
    </recommendedName>
</protein>
<dbReference type="PANTHER" id="PTHR30221:SF1">
    <property type="entry name" value="SMALL-CONDUCTANCE MECHANOSENSITIVE CHANNEL"/>
    <property type="match status" value="1"/>
</dbReference>
<accession>A0ABS4BQF1</accession>
<proteinExistence type="predicted"/>
<dbReference type="RefSeq" id="WP_209651644.1">
    <property type="nucleotide sequence ID" value="NZ_JAGJCB010000001.1"/>
</dbReference>
<evidence type="ECO:0000313" key="2">
    <source>
        <dbReference type="EMBL" id="MBP0902322.1"/>
    </source>
</evidence>
<keyword evidence="1" id="KW-1133">Transmembrane helix</keyword>
<dbReference type="PANTHER" id="PTHR30221">
    <property type="entry name" value="SMALL-CONDUCTANCE MECHANOSENSITIVE CHANNEL"/>
    <property type="match status" value="1"/>
</dbReference>
<organism evidence="2 3">
    <name type="scientific">Mariniflexile gromovii</name>
    <dbReference type="NCBI Taxonomy" id="362523"/>
    <lineage>
        <taxon>Bacteria</taxon>
        <taxon>Pseudomonadati</taxon>
        <taxon>Bacteroidota</taxon>
        <taxon>Flavobacteriia</taxon>
        <taxon>Flavobacteriales</taxon>
        <taxon>Flavobacteriaceae</taxon>
        <taxon>Mariniflexile</taxon>
    </lineage>
</organism>
<dbReference type="EMBL" id="JAGJCB010000001">
    <property type="protein sequence ID" value="MBP0902322.1"/>
    <property type="molecule type" value="Genomic_DNA"/>
</dbReference>
<dbReference type="InterPro" id="IPR008910">
    <property type="entry name" value="MSC_TM_helix"/>
</dbReference>
<feature type="transmembrane region" description="Helical" evidence="1">
    <location>
        <begin position="120"/>
        <end position="138"/>
    </location>
</feature>
<dbReference type="Pfam" id="PF05552">
    <property type="entry name" value="MS_channel_1st_1"/>
    <property type="match status" value="2"/>
</dbReference>
<dbReference type="InterPro" id="IPR045275">
    <property type="entry name" value="MscS_archaea/bacteria_type"/>
</dbReference>
<dbReference type="SUPFAM" id="SSF82861">
    <property type="entry name" value="Mechanosensitive channel protein MscS (YggB), transmembrane region"/>
    <property type="match status" value="1"/>
</dbReference>
<dbReference type="Proteomes" id="UP000670776">
    <property type="component" value="Unassembled WGS sequence"/>
</dbReference>
<gene>
    <name evidence="2" type="ORF">J8H85_00660</name>
</gene>
<keyword evidence="3" id="KW-1185">Reference proteome</keyword>
<feature type="transmembrane region" description="Helical" evidence="1">
    <location>
        <begin position="186"/>
        <end position="208"/>
    </location>
</feature>
<name>A0ABS4BQF1_9FLAO</name>
<evidence type="ECO:0008006" key="4">
    <source>
        <dbReference type="Google" id="ProtNLM"/>
    </source>
</evidence>
<dbReference type="Gene3D" id="1.10.287.1260">
    <property type="match status" value="1"/>
</dbReference>
<feature type="transmembrane region" description="Helical" evidence="1">
    <location>
        <begin position="79"/>
        <end position="100"/>
    </location>
</feature>
<evidence type="ECO:0000313" key="3">
    <source>
        <dbReference type="Proteomes" id="UP000670776"/>
    </source>
</evidence>
<sequence length="275" mass="30446">METVTGIKELMAESLNQMAINVATVGPKLLFAILVLIVGWILVKVIAYALKRTLNFAKVDKLTEVINDKKLFGKTDLKFNVTNVIVAFIKWILYLVVLIIASDVMDWKIVSVEIGNLLRYLPRLFSAIALFMVGLYIASFIKNAIQGLFESFDLVGNRAISSLVFYVIIVTITITALNQAGIDTDIITNNLTIILGAFLLTIAIGFGFGSKEVIKSLLFSFYSKRNFEVGQIISVDNITGEIVSIDNIYMNVKVGEDIIVIPISDLIDKRVTKKG</sequence>
<feature type="transmembrane region" description="Helical" evidence="1">
    <location>
        <begin position="29"/>
        <end position="50"/>
    </location>
</feature>
<dbReference type="InterPro" id="IPR011014">
    <property type="entry name" value="MscS_channel_TM-2"/>
</dbReference>
<reference evidence="2 3" key="1">
    <citation type="submission" date="2021-04" db="EMBL/GenBank/DDBJ databases">
        <title>Mariniflexile gromovii gen. nov., sp. nov., a gliding bacterium isolated from the sea urchin Strongylocentrotus intermedius.</title>
        <authorList>
            <person name="Ko S."/>
            <person name="Le V."/>
            <person name="Ahn C.-Y."/>
            <person name="Oh H.-M."/>
        </authorList>
    </citation>
    <scope>NUCLEOTIDE SEQUENCE [LARGE SCALE GENOMIC DNA]</scope>
    <source>
        <strain evidence="2 3">KCTC 12570</strain>
    </source>
</reference>
<evidence type="ECO:0000256" key="1">
    <source>
        <dbReference type="SAM" id="Phobius"/>
    </source>
</evidence>
<comment type="caution">
    <text evidence="2">The sequence shown here is derived from an EMBL/GenBank/DDBJ whole genome shotgun (WGS) entry which is preliminary data.</text>
</comment>
<keyword evidence="1" id="KW-0472">Membrane</keyword>
<feature type="transmembrane region" description="Helical" evidence="1">
    <location>
        <begin position="159"/>
        <end position="180"/>
    </location>
</feature>
<keyword evidence="1" id="KW-0812">Transmembrane</keyword>